<name>A0A3L6ZX09_9MICO</name>
<dbReference type="OrthoDB" id="366844at2"/>
<sequence>MAIRWDEIDPSKGAKLTRPREIYASLQGRKWPRLRPEQNEVLEKWYERRHESDLVLKQNTGGGKTLTGLLVAQSSLHEGIGPAVFLVPDQFLIKQVMREAAEAQIPATDDMKDESFRSSQAVLVTTFHKLLNGQSAFGVRGVKKVIPLGVVIVDDAHAALAATTDLFSSFIPRSAGAFNSLLDLYASDLRAQSPKTFAEIKANEHSAPLRVPPKAVLDRAEEMMQIIQPFAKDSSIQSLYFSWPYVADLLKLSIVTFTSRGIEIKTPCPDISVTPAFRGANRRVYLTATLADEGVLVTELDADPKAVSEPITPNQASDLGDRIILAPLSINPRLPVEAIYKMARNFADGDRDGDGVAEAQPVNVVVLVPGGYKADLWQDVADITLYVNDMHHYVERMKAGEHLGVVVLVNKYDGVDLPGDACRLLIVDGVPTPLTPHDQRAAAALTRSMHFRGLEVQKIEQGMGRGVRDVEDHCAVLVLTREAALTLRDPQLRQFYSPGTRAQIELSLQLADQIQGEGITVMTALLNMFLERDPNWVNKSLAATADVTYEQGKEVTEVAVGRRKAFNFAISGDVPGAVDALRTAIDSVNGEQEKGWYLEELASYQQLVNPTDSQRTLSAAKKLNFSVLLPSIPPKYKQLSAPLIQGRAATSHLAQYQDARQMELSVSAIFDNIVWGVEQAADLAEEQFRLLGLHLGLGSTRPEREINDGGPDNLWALTDRNYAVIELKTGTSRSDPKIIKDDAKQLAHSSLTWFEDRYPGDYKVTPVLVHPSIDLAPQAHVPPGTRVITERHLAALRQDVEAFVQELCDTDTWRDESSVTAALSRHKLSSHQVIASHSKLIR</sequence>
<dbReference type="SMART" id="SM00487">
    <property type="entry name" value="DEXDc"/>
    <property type="match status" value="1"/>
</dbReference>
<dbReference type="GO" id="GO:0016818">
    <property type="term" value="F:hydrolase activity, acting on acid anhydrides, in phosphorus-containing anhydrides"/>
    <property type="evidence" value="ECO:0007669"/>
    <property type="project" value="InterPro"/>
</dbReference>
<dbReference type="SMART" id="SM00491">
    <property type="entry name" value="HELICc2"/>
    <property type="match status" value="1"/>
</dbReference>
<dbReference type="AlphaFoldDB" id="A0A3L6ZX09"/>
<dbReference type="PROSITE" id="PS51192">
    <property type="entry name" value="HELICASE_ATP_BIND_1"/>
    <property type="match status" value="1"/>
</dbReference>
<dbReference type="GO" id="GO:0004386">
    <property type="term" value="F:helicase activity"/>
    <property type="evidence" value="ECO:0007669"/>
    <property type="project" value="InterPro"/>
</dbReference>
<reference evidence="2 3" key="1">
    <citation type="submission" date="2018-10" db="EMBL/GenBank/DDBJ databases">
        <authorList>
            <person name="Li J."/>
        </authorList>
    </citation>
    <scope>NUCLEOTIDE SEQUENCE [LARGE SCALE GENOMIC DNA]</scope>
    <source>
        <strain evidence="2 3">IF 016277</strain>
    </source>
</reference>
<dbReference type="Gene3D" id="3.40.50.300">
    <property type="entry name" value="P-loop containing nucleotide triphosphate hydrolases"/>
    <property type="match status" value="2"/>
</dbReference>
<evidence type="ECO:0000259" key="1">
    <source>
        <dbReference type="PROSITE" id="PS51192"/>
    </source>
</evidence>
<proteinExistence type="predicted"/>
<protein>
    <recommendedName>
        <fullName evidence="1">Helicase ATP-binding domain-containing protein</fullName>
    </recommendedName>
</protein>
<dbReference type="InterPro" id="IPR006555">
    <property type="entry name" value="ATP-dep_Helicase_C"/>
</dbReference>
<dbReference type="InterPro" id="IPR027417">
    <property type="entry name" value="P-loop_NTPase"/>
</dbReference>
<dbReference type="GO" id="GO:0003677">
    <property type="term" value="F:DNA binding"/>
    <property type="evidence" value="ECO:0007669"/>
    <property type="project" value="InterPro"/>
</dbReference>
<organism evidence="2 3">
    <name type="scientific">Mycetocola tolaasinivorans</name>
    <dbReference type="NCBI Taxonomy" id="76635"/>
    <lineage>
        <taxon>Bacteria</taxon>
        <taxon>Bacillati</taxon>
        <taxon>Actinomycetota</taxon>
        <taxon>Actinomycetes</taxon>
        <taxon>Micrococcales</taxon>
        <taxon>Microbacteriaceae</taxon>
        <taxon>Mycetocola</taxon>
    </lineage>
</organism>
<dbReference type="SUPFAM" id="SSF52540">
    <property type="entry name" value="P-loop containing nucleoside triphosphate hydrolases"/>
    <property type="match status" value="1"/>
</dbReference>
<dbReference type="InterPro" id="IPR014001">
    <property type="entry name" value="Helicase_ATP-bd"/>
</dbReference>
<dbReference type="GO" id="GO:0006139">
    <property type="term" value="P:nucleobase-containing compound metabolic process"/>
    <property type="evidence" value="ECO:0007669"/>
    <property type="project" value="InterPro"/>
</dbReference>
<dbReference type="Pfam" id="PF04851">
    <property type="entry name" value="ResIII"/>
    <property type="match status" value="1"/>
</dbReference>
<comment type="caution">
    <text evidence="2">The sequence shown here is derived from an EMBL/GenBank/DDBJ whole genome shotgun (WGS) entry which is preliminary data.</text>
</comment>
<dbReference type="Proteomes" id="UP000272503">
    <property type="component" value="Unassembled WGS sequence"/>
</dbReference>
<dbReference type="Pfam" id="PF13307">
    <property type="entry name" value="Helicase_C_2"/>
    <property type="match status" value="1"/>
</dbReference>
<evidence type="ECO:0000313" key="2">
    <source>
        <dbReference type="EMBL" id="RLP72225.1"/>
    </source>
</evidence>
<gene>
    <name evidence="2" type="ORF">D9V32_15650</name>
</gene>
<dbReference type="EMBL" id="RCUX01000019">
    <property type="protein sequence ID" value="RLP72225.1"/>
    <property type="molecule type" value="Genomic_DNA"/>
</dbReference>
<feature type="domain" description="Helicase ATP-binding" evidence="1">
    <location>
        <begin position="45"/>
        <end position="195"/>
    </location>
</feature>
<evidence type="ECO:0000313" key="3">
    <source>
        <dbReference type="Proteomes" id="UP000272503"/>
    </source>
</evidence>
<dbReference type="GO" id="GO:0005524">
    <property type="term" value="F:ATP binding"/>
    <property type="evidence" value="ECO:0007669"/>
    <property type="project" value="InterPro"/>
</dbReference>
<accession>A0A3L6ZX09</accession>
<dbReference type="RefSeq" id="WP_121649850.1">
    <property type="nucleotide sequence ID" value="NZ_RCUX01000019.1"/>
</dbReference>
<dbReference type="InterPro" id="IPR006935">
    <property type="entry name" value="Helicase/UvrB_N"/>
</dbReference>
<keyword evidence="3" id="KW-1185">Reference proteome</keyword>